<dbReference type="InterPro" id="IPR052954">
    <property type="entry name" value="GPCR-Ligand_Int"/>
</dbReference>
<dbReference type="GeneID" id="129927819"/>
<dbReference type="OMA" id="CMETYLA"/>
<dbReference type="OrthoDB" id="6085069at2759"/>
<dbReference type="Proteomes" id="UP001165740">
    <property type="component" value="Chromosome 8"/>
</dbReference>
<sequence>MSAISEDHLRTVMFAYTKVLSPSAQVIAIFANVLNVITFCQIGLRDSVNITFLLLSISDLVYVALDTCKGIASVIALSPWQNDLPVSMITVGVIIQFYQYIFLDASTCMETYLAITRCCCVAMPLRFKNIFTFQRTVLINAVILMCNTVFRIPILSSYYLTWQTNPFTNLTKLAFYPYSSFQILNFIELVVARTVCPVIVLLISTVCSLILARSLIQASLNRKRMTNVSGYHGDVNKNKNQVLKAKEVQLVKAVTLVIMLLGFLQLILSLFSLAQAAMPELFPGRKYRNLHGVITFVVNHLILLHCAYKIGIYYLFNTRFRAIVKMLFHVHV</sequence>
<dbReference type="Gene3D" id="1.20.1070.10">
    <property type="entry name" value="Rhodopsin 7-helix transmembrane proteins"/>
    <property type="match status" value="1"/>
</dbReference>
<feature type="transmembrane region" description="Helical" evidence="5">
    <location>
        <begin position="84"/>
        <end position="103"/>
    </location>
</feature>
<evidence type="ECO:0000256" key="3">
    <source>
        <dbReference type="ARBA" id="ARBA00022989"/>
    </source>
</evidence>
<accession>A0A9W3B771</accession>
<evidence type="ECO:0000313" key="8">
    <source>
        <dbReference type="RefSeq" id="XP_055895308.1"/>
    </source>
</evidence>
<comment type="subcellular location">
    <subcellularLocation>
        <location evidence="1">Membrane</location>
    </subcellularLocation>
</comment>
<feature type="transmembrane region" description="Helical" evidence="5">
    <location>
        <begin position="293"/>
        <end position="316"/>
    </location>
</feature>
<reference evidence="8" key="1">
    <citation type="submission" date="2025-08" db="UniProtKB">
        <authorList>
            <consortium name="RefSeq"/>
        </authorList>
    </citation>
    <scope>IDENTIFICATION</scope>
</reference>
<evidence type="ECO:0000256" key="2">
    <source>
        <dbReference type="ARBA" id="ARBA00022692"/>
    </source>
</evidence>
<evidence type="ECO:0000256" key="1">
    <source>
        <dbReference type="ARBA" id="ARBA00004370"/>
    </source>
</evidence>
<organism evidence="7 8">
    <name type="scientific">Biomphalaria glabrata</name>
    <name type="common">Bloodfluke planorb</name>
    <name type="synonym">Freshwater snail</name>
    <dbReference type="NCBI Taxonomy" id="6526"/>
    <lineage>
        <taxon>Eukaryota</taxon>
        <taxon>Metazoa</taxon>
        <taxon>Spiralia</taxon>
        <taxon>Lophotrochozoa</taxon>
        <taxon>Mollusca</taxon>
        <taxon>Gastropoda</taxon>
        <taxon>Heterobranchia</taxon>
        <taxon>Euthyneura</taxon>
        <taxon>Panpulmonata</taxon>
        <taxon>Hygrophila</taxon>
        <taxon>Lymnaeoidea</taxon>
        <taxon>Planorbidae</taxon>
        <taxon>Biomphalaria</taxon>
    </lineage>
</organism>
<name>A0A9W3B771_BIOGL</name>
<feature type="transmembrane region" description="Helical" evidence="5">
    <location>
        <begin position="190"/>
        <end position="216"/>
    </location>
</feature>
<evidence type="ECO:0000259" key="6">
    <source>
        <dbReference type="PROSITE" id="PS50262"/>
    </source>
</evidence>
<feature type="transmembrane region" description="Helical" evidence="5">
    <location>
        <begin position="20"/>
        <end position="40"/>
    </location>
</feature>
<feature type="transmembrane region" description="Helical" evidence="5">
    <location>
        <begin position="253"/>
        <end position="273"/>
    </location>
</feature>
<evidence type="ECO:0000313" key="7">
    <source>
        <dbReference type="Proteomes" id="UP001165740"/>
    </source>
</evidence>
<proteinExistence type="predicted"/>
<evidence type="ECO:0000256" key="5">
    <source>
        <dbReference type="SAM" id="Phobius"/>
    </source>
</evidence>
<dbReference type="PROSITE" id="PS50262">
    <property type="entry name" value="G_PROTEIN_RECEP_F1_2"/>
    <property type="match status" value="1"/>
</dbReference>
<keyword evidence="7" id="KW-1185">Reference proteome</keyword>
<keyword evidence="4 5" id="KW-0472">Membrane</keyword>
<dbReference type="PANTHER" id="PTHR46641:SF18">
    <property type="entry name" value="G-PROTEIN COUPLED RECEPTORS FAMILY 1 PROFILE DOMAIN-CONTAINING PROTEIN"/>
    <property type="match status" value="1"/>
</dbReference>
<dbReference type="GO" id="GO:0016020">
    <property type="term" value="C:membrane"/>
    <property type="evidence" value="ECO:0007669"/>
    <property type="project" value="UniProtKB-SubCell"/>
</dbReference>
<feature type="domain" description="G-protein coupled receptors family 1 profile" evidence="6">
    <location>
        <begin position="31"/>
        <end position="313"/>
    </location>
</feature>
<evidence type="ECO:0000256" key="4">
    <source>
        <dbReference type="ARBA" id="ARBA00023136"/>
    </source>
</evidence>
<dbReference type="SUPFAM" id="SSF81321">
    <property type="entry name" value="Family A G protein-coupled receptor-like"/>
    <property type="match status" value="1"/>
</dbReference>
<keyword evidence="2 5" id="KW-0812">Transmembrane</keyword>
<dbReference type="InterPro" id="IPR017452">
    <property type="entry name" value="GPCR_Rhodpsn_7TM"/>
</dbReference>
<feature type="transmembrane region" description="Helical" evidence="5">
    <location>
        <begin position="137"/>
        <end position="160"/>
    </location>
</feature>
<feature type="transmembrane region" description="Helical" evidence="5">
    <location>
        <begin position="52"/>
        <end position="78"/>
    </location>
</feature>
<dbReference type="PANTHER" id="PTHR46641">
    <property type="entry name" value="FMRFAMIDE RECEPTOR-RELATED"/>
    <property type="match status" value="1"/>
</dbReference>
<keyword evidence="3 5" id="KW-1133">Transmembrane helix</keyword>
<dbReference type="RefSeq" id="XP_055895308.1">
    <property type="nucleotide sequence ID" value="XM_056039333.1"/>
</dbReference>
<protein>
    <submittedName>
        <fullName evidence="8">Uncharacterized protein LOC129927819</fullName>
    </submittedName>
</protein>
<dbReference type="AlphaFoldDB" id="A0A9W3B771"/>
<gene>
    <name evidence="8" type="primary">LOC129927819</name>
</gene>